<accession>A0A9P6PY32</accession>
<gene>
    <name evidence="2" type="ORF">BG011_004475</name>
</gene>
<feature type="region of interest" description="Disordered" evidence="1">
    <location>
        <begin position="601"/>
        <end position="622"/>
    </location>
</feature>
<proteinExistence type="predicted"/>
<feature type="region of interest" description="Disordered" evidence="1">
    <location>
        <begin position="502"/>
        <end position="523"/>
    </location>
</feature>
<dbReference type="Proteomes" id="UP000726737">
    <property type="component" value="Unassembled WGS sequence"/>
</dbReference>
<feature type="compositionally biased region" description="Basic and acidic residues" evidence="1">
    <location>
        <begin position="353"/>
        <end position="366"/>
    </location>
</feature>
<feature type="region of interest" description="Disordered" evidence="1">
    <location>
        <begin position="114"/>
        <end position="135"/>
    </location>
</feature>
<feature type="compositionally biased region" description="Polar residues" evidence="1">
    <location>
        <begin position="443"/>
        <end position="462"/>
    </location>
</feature>
<evidence type="ECO:0000256" key="1">
    <source>
        <dbReference type="SAM" id="MobiDB-lite"/>
    </source>
</evidence>
<sequence length="622" mass="67457">MDKDSMDVCNDASVTPKVKLVLKRNIENLGNDKVSASSTEYELSDDTDVGYLGTTSTAQYEPTSDASKPLPLKKASMSTNPVVSVVTPISTCSIGDAKAGERIYKKFRESLKKGDHIPRPMSASVSPQKKPLTKSTEAKRLTLKASQELKHKTRQMLKKSWRREFSGLKPKWKPKEEVPVEVVSPITGSMTPPDDTCNIFNQEGSDESHLVNHIQSPQQMLSSPSISFLPSFPSLKASRLSSPQSPCAIVSPVTDVPLTLRLPVTGIFPAHDAPPVPALYDSNEQDGVLSPMACDFSPKSQERGRPPCQHSTGMQAQQPVVHTAGNLHVSGPPIQNLRQRLESLEQQLEADMRSAPRHTPMKDGHGRNRNGGQGRGHGCDNMLGLGPDPDRGFSWGSSKGGYSSDCRRGGVQGDNTGPPLHLHRQVADYSELYTVPSCQSVESYTESPSATGSLGRSSNNISREGYIGQDQDHGQNGHLHRTPGAYYGSDYRWSSADEGSYHLSHGHRQGAGFKEQGPFGPRNGAGVVIDPGTPNNCDSEESRCGLRGQGQGHEHNLVPNLAPQGDPALWSKPLPWRQEHVQPSANPFSDGEDGAAIYTANCSASSPDYPDRVFDQIGQQYD</sequence>
<evidence type="ECO:0000313" key="2">
    <source>
        <dbReference type="EMBL" id="KAG0256484.1"/>
    </source>
</evidence>
<name>A0A9P6PY32_9FUNG</name>
<reference evidence="2" key="1">
    <citation type="journal article" date="2020" name="Fungal Divers.">
        <title>Resolving the Mortierellaceae phylogeny through synthesis of multi-gene phylogenetics and phylogenomics.</title>
        <authorList>
            <person name="Vandepol N."/>
            <person name="Liber J."/>
            <person name="Desiro A."/>
            <person name="Na H."/>
            <person name="Kennedy M."/>
            <person name="Barry K."/>
            <person name="Grigoriev I.V."/>
            <person name="Miller A.N."/>
            <person name="O'Donnell K."/>
            <person name="Stajich J.E."/>
            <person name="Bonito G."/>
        </authorList>
    </citation>
    <scope>NUCLEOTIDE SEQUENCE</scope>
    <source>
        <strain evidence="2">KOD948</strain>
    </source>
</reference>
<feature type="compositionally biased region" description="Polar residues" evidence="1">
    <location>
        <begin position="53"/>
        <end position="66"/>
    </location>
</feature>
<evidence type="ECO:0000313" key="3">
    <source>
        <dbReference type="Proteomes" id="UP000726737"/>
    </source>
</evidence>
<organism evidence="2 3">
    <name type="scientific">Mortierella polycephala</name>
    <dbReference type="NCBI Taxonomy" id="41804"/>
    <lineage>
        <taxon>Eukaryota</taxon>
        <taxon>Fungi</taxon>
        <taxon>Fungi incertae sedis</taxon>
        <taxon>Mucoromycota</taxon>
        <taxon>Mortierellomycotina</taxon>
        <taxon>Mortierellomycetes</taxon>
        <taxon>Mortierellales</taxon>
        <taxon>Mortierellaceae</taxon>
        <taxon>Mortierella</taxon>
    </lineage>
</organism>
<dbReference type="AlphaFoldDB" id="A0A9P6PY32"/>
<feature type="region of interest" description="Disordered" evidence="1">
    <location>
        <begin position="443"/>
        <end position="483"/>
    </location>
</feature>
<keyword evidence="3" id="KW-1185">Reference proteome</keyword>
<feature type="region of interest" description="Disordered" evidence="1">
    <location>
        <begin position="34"/>
        <end position="70"/>
    </location>
</feature>
<protein>
    <submittedName>
        <fullName evidence="2">Uncharacterized protein</fullName>
    </submittedName>
</protein>
<feature type="region of interest" description="Disordered" evidence="1">
    <location>
        <begin position="353"/>
        <end position="416"/>
    </location>
</feature>
<dbReference type="OrthoDB" id="10395220at2759"/>
<comment type="caution">
    <text evidence="2">The sequence shown here is derived from an EMBL/GenBank/DDBJ whole genome shotgun (WGS) entry which is preliminary data.</text>
</comment>
<dbReference type="EMBL" id="JAAAJA010000296">
    <property type="protein sequence ID" value="KAG0256484.1"/>
    <property type="molecule type" value="Genomic_DNA"/>
</dbReference>